<name>A0A238VYE8_9FLAO</name>
<dbReference type="Gene3D" id="3.40.50.1820">
    <property type="entry name" value="alpha/beta hydrolase"/>
    <property type="match status" value="1"/>
</dbReference>
<dbReference type="Proteomes" id="UP000198384">
    <property type="component" value="Unassembled WGS sequence"/>
</dbReference>
<gene>
    <name evidence="1" type="ORF">SAMN06265371_102230</name>
</gene>
<dbReference type="SUPFAM" id="SSF53474">
    <property type="entry name" value="alpha/beta-Hydrolases"/>
    <property type="match status" value="1"/>
</dbReference>
<evidence type="ECO:0008006" key="3">
    <source>
        <dbReference type="Google" id="ProtNLM"/>
    </source>
</evidence>
<keyword evidence="2" id="KW-1185">Reference proteome</keyword>
<reference evidence="1 2" key="1">
    <citation type="submission" date="2017-06" db="EMBL/GenBank/DDBJ databases">
        <authorList>
            <person name="Kim H.J."/>
            <person name="Triplett B.A."/>
        </authorList>
    </citation>
    <scope>NUCLEOTIDE SEQUENCE [LARGE SCALE GENOMIC DNA]</scope>
    <source>
        <strain evidence="1 2">DSM 29150</strain>
    </source>
</reference>
<accession>A0A238VYE8</accession>
<evidence type="ECO:0000313" key="2">
    <source>
        <dbReference type="Proteomes" id="UP000198384"/>
    </source>
</evidence>
<dbReference type="AlphaFoldDB" id="A0A238VYE8"/>
<evidence type="ECO:0000313" key="1">
    <source>
        <dbReference type="EMBL" id="SNR39144.1"/>
    </source>
</evidence>
<organism evidence="1 2">
    <name type="scientific">Lutibacter agarilyticus</name>
    <dbReference type="NCBI Taxonomy" id="1109740"/>
    <lineage>
        <taxon>Bacteria</taxon>
        <taxon>Pseudomonadati</taxon>
        <taxon>Bacteroidota</taxon>
        <taxon>Flavobacteriia</taxon>
        <taxon>Flavobacteriales</taxon>
        <taxon>Flavobacteriaceae</taxon>
        <taxon>Lutibacter</taxon>
    </lineage>
</organism>
<protein>
    <recommendedName>
        <fullName evidence="3">Pimeloyl-ACP methyl ester carboxylesterase</fullName>
    </recommendedName>
</protein>
<proteinExistence type="predicted"/>
<sequence length="200" mass="22990">MAQPNKSTETRLSIKNEDYGKWLHEVIAILKLKNVTLAGFSLGGLVILKALEFKDENVKEVFLTAPAYLVNGNPLKALLKVFIPMKRYIKSQKIKYVERFLNELFTERDEFAIQFLSKVFLHFKMDFTPVPVIKTQAAKPIKTPITIIAAKNDLMFPSEKMIKRAKKIFPSLKNTTLLLEQSKHVQSRSDNKKIVEIIKK</sequence>
<dbReference type="InterPro" id="IPR029058">
    <property type="entry name" value="AB_hydrolase_fold"/>
</dbReference>
<dbReference type="EMBL" id="FZNT01000002">
    <property type="protein sequence ID" value="SNR39144.1"/>
    <property type="molecule type" value="Genomic_DNA"/>
</dbReference>